<dbReference type="Gene3D" id="3.40.430.10">
    <property type="entry name" value="Dihydrofolate Reductase, subunit A"/>
    <property type="match status" value="1"/>
</dbReference>
<dbReference type="OrthoDB" id="3427770at2"/>
<dbReference type="InterPro" id="IPR002734">
    <property type="entry name" value="RibDG_C"/>
</dbReference>
<dbReference type="PANTHER" id="PTHR38011:SF11">
    <property type="entry name" value="2,5-DIAMINO-6-RIBOSYLAMINO-4(3H)-PYRIMIDINONE 5'-PHOSPHATE REDUCTASE"/>
    <property type="match status" value="1"/>
</dbReference>
<reference evidence="2 3" key="1">
    <citation type="submission" date="2017-07" db="EMBL/GenBank/DDBJ databases">
        <title>Draft whole genome sequences of clinical Proprionibacteriaceae strains.</title>
        <authorList>
            <person name="Bernier A.-M."/>
            <person name="Bernard K."/>
            <person name="Domingo M.-C."/>
        </authorList>
    </citation>
    <scope>NUCLEOTIDE SEQUENCE [LARGE SCALE GENOMIC DNA]</scope>
    <source>
        <strain evidence="2 3">NML 030167</strain>
    </source>
</reference>
<dbReference type="GO" id="GO:0009231">
    <property type="term" value="P:riboflavin biosynthetic process"/>
    <property type="evidence" value="ECO:0007669"/>
    <property type="project" value="InterPro"/>
</dbReference>
<feature type="domain" description="Bacterial bifunctional deaminase-reductase C-terminal" evidence="1">
    <location>
        <begin position="8"/>
        <end position="161"/>
    </location>
</feature>
<proteinExistence type="predicted"/>
<dbReference type="InterPro" id="IPR050765">
    <property type="entry name" value="Riboflavin_Biosynth_HTPR"/>
</dbReference>
<accession>A0A255GUF2</accession>
<organism evidence="2 3">
    <name type="scientific">Enemella evansiae</name>
    <dbReference type="NCBI Taxonomy" id="2016499"/>
    <lineage>
        <taxon>Bacteria</taxon>
        <taxon>Bacillati</taxon>
        <taxon>Actinomycetota</taxon>
        <taxon>Actinomycetes</taxon>
        <taxon>Propionibacteriales</taxon>
        <taxon>Propionibacteriaceae</taxon>
        <taxon>Enemella</taxon>
    </lineage>
</organism>
<dbReference type="EMBL" id="NMVO01000002">
    <property type="protein sequence ID" value="OYO16784.1"/>
    <property type="molecule type" value="Genomic_DNA"/>
</dbReference>
<evidence type="ECO:0000313" key="2">
    <source>
        <dbReference type="EMBL" id="OYO16784.1"/>
    </source>
</evidence>
<dbReference type="RefSeq" id="WP_094404804.1">
    <property type="nucleotide sequence ID" value="NZ_NMVO01000002.1"/>
</dbReference>
<dbReference type="Pfam" id="PF01872">
    <property type="entry name" value="RibD_C"/>
    <property type="match status" value="1"/>
</dbReference>
<gene>
    <name evidence="2" type="ORF">CGZ94_03915</name>
</gene>
<dbReference type="PANTHER" id="PTHR38011">
    <property type="entry name" value="DIHYDROFOLATE REDUCTASE FAMILY PROTEIN (AFU_ORTHOLOGUE AFUA_8G06820)"/>
    <property type="match status" value="1"/>
</dbReference>
<protein>
    <submittedName>
        <fullName evidence="2">Deaminase</fullName>
    </submittedName>
</protein>
<evidence type="ECO:0000313" key="3">
    <source>
        <dbReference type="Proteomes" id="UP000215896"/>
    </source>
</evidence>
<dbReference type="InterPro" id="IPR024072">
    <property type="entry name" value="DHFR-like_dom_sf"/>
</dbReference>
<name>A0A255GUF2_9ACTN</name>
<dbReference type="GO" id="GO:0008703">
    <property type="term" value="F:5-amino-6-(5-phosphoribosylamino)uracil reductase activity"/>
    <property type="evidence" value="ECO:0007669"/>
    <property type="project" value="InterPro"/>
</dbReference>
<keyword evidence="3" id="KW-1185">Reference proteome</keyword>
<comment type="caution">
    <text evidence="2">The sequence shown here is derived from an EMBL/GenBank/DDBJ whole genome shotgun (WGS) entry which is preliminary data.</text>
</comment>
<sequence>MTRYRYYTATTLDGYLADPDDSLDWLLSQPETPATEHPDQPGGIPAYEDFIAEIGVLVMGAATYQWVLDHLAASGEDWPYSQPCFVFTHRDLTPATDTVRLVAGEPGDFRTELERIAGGKDVWVVGGGELATRFATAGMLDELLLSIAPVTLGAGKPLFPVPFDLELVSSGRSGTFLTATYRPVGPRSAGAA</sequence>
<dbReference type="Proteomes" id="UP000215896">
    <property type="component" value="Unassembled WGS sequence"/>
</dbReference>
<dbReference type="AlphaFoldDB" id="A0A255GUF2"/>
<evidence type="ECO:0000259" key="1">
    <source>
        <dbReference type="Pfam" id="PF01872"/>
    </source>
</evidence>
<dbReference type="SUPFAM" id="SSF53597">
    <property type="entry name" value="Dihydrofolate reductase-like"/>
    <property type="match status" value="1"/>
</dbReference>